<feature type="transmembrane region" description="Helical" evidence="7">
    <location>
        <begin position="296"/>
        <end position="321"/>
    </location>
</feature>
<feature type="transmembrane region" description="Helical" evidence="7">
    <location>
        <begin position="407"/>
        <end position="430"/>
    </location>
</feature>
<keyword evidence="5 7" id="KW-0472">Membrane</keyword>
<evidence type="ECO:0000256" key="7">
    <source>
        <dbReference type="SAM" id="Phobius"/>
    </source>
</evidence>
<dbReference type="SUPFAM" id="SSF103473">
    <property type="entry name" value="MFS general substrate transporter"/>
    <property type="match status" value="1"/>
</dbReference>
<dbReference type="InterPro" id="IPR011701">
    <property type="entry name" value="MFS"/>
</dbReference>
<name>A0ABR0TIZ2_AURPU</name>
<evidence type="ECO:0000256" key="6">
    <source>
        <dbReference type="SAM" id="MobiDB-lite"/>
    </source>
</evidence>
<feature type="transmembrane region" description="Helical" evidence="7">
    <location>
        <begin position="442"/>
        <end position="463"/>
    </location>
</feature>
<comment type="subcellular location">
    <subcellularLocation>
        <location evidence="1">Membrane</location>
        <topology evidence="1">Multi-pass membrane protein</topology>
    </subcellularLocation>
</comment>
<evidence type="ECO:0000256" key="4">
    <source>
        <dbReference type="ARBA" id="ARBA00022989"/>
    </source>
</evidence>
<feature type="compositionally biased region" description="Polar residues" evidence="6">
    <location>
        <begin position="7"/>
        <end position="48"/>
    </location>
</feature>
<dbReference type="PANTHER" id="PTHR23502:SF68">
    <property type="entry name" value="MULTIDRUG TRANSPORTER, PUTATIVE (AFU_ORTHOLOGUE AFUA_3G01120)-RELATED"/>
    <property type="match status" value="1"/>
</dbReference>
<dbReference type="PANTHER" id="PTHR23502">
    <property type="entry name" value="MAJOR FACILITATOR SUPERFAMILY"/>
    <property type="match status" value="1"/>
</dbReference>
<feature type="transmembrane region" description="Helical" evidence="7">
    <location>
        <begin position="164"/>
        <end position="186"/>
    </location>
</feature>
<dbReference type="EMBL" id="JASGXD010000008">
    <property type="protein sequence ID" value="KAK6004209.1"/>
    <property type="molecule type" value="Genomic_DNA"/>
</dbReference>
<evidence type="ECO:0000256" key="1">
    <source>
        <dbReference type="ARBA" id="ARBA00004141"/>
    </source>
</evidence>
<comment type="caution">
    <text evidence="9">The sequence shown here is derived from an EMBL/GenBank/DDBJ whole genome shotgun (WGS) entry which is preliminary data.</text>
</comment>
<evidence type="ECO:0000256" key="5">
    <source>
        <dbReference type="ARBA" id="ARBA00023136"/>
    </source>
</evidence>
<feature type="transmembrane region" description="Helical" evidence="7">
    <location>
        <begin position="70"/>
        <end position="94"/>
    </location>
</feature>
<feature type="transmembrane region" description="Helical" evidence="7">
    <location>
        <begin position="475"/>
        <end position="498"/>
    </location>
</feature>
<dbReference type="Gene3D" id="1.20.1250.20">
    <property type="entry name" value="MFS general substrate transporter like domains"/>
    <property type="match status" value="1"/>
</dbReference>
<feature type="transmembrane region" description="Helical" evidence="7">
    <location>
        <begin position="106"/>
        <end position="127"/>
    </location>
</feature>
<evidence type="ECO:0000259" key="8">
    <source>
        <dbReference type="PROSITE" id="PS50850"/>
    </source>
</evidence>
<keyword evidence="3 7" id="KW-0812">Transmembrane</keyword>
<proteinExistence type="inferred from homology"/>
<dbReference type="InterPro" id="IPR036259">
    <property type="entry name" value="MFS_trans_sf"/>
</dbReference>
<accession>A0ABR0TIZ2</accession>
<feature type="transmembrane region" description="Helical" evidence="7">
    <location>
        <begin position="380"/>
        <end position="401"/>
    </location>
</feature>
<feature type="transmembrane region" description="Helical" evidence="7">
    <location>
        <begin position="198"/>
        <end position="221"/>
    </location>
</feature>
<keyword evidence="4 7" id="KW-1133">Transmembrane helix</keyword>
<evidence type="ECO:0000256" key="2">
    <source>
        <dbReference type="ARBA" id="ARBA00008335"/>
    </source>
</evidence>
<protein>
    <recommendedName>
        <fullName evidence="8">Major facilitator superfamily (MFS) profile domain-containing protein</fullName>
    </recommendedName>
</protein>
<organism evidence="9 10">
    <name type="scientific">Aureobasidium pullulans</name>
    <name type="common">Black yeast</name>
    <name type="synonym">Pullularia pullulans</name>
    <dbReference type="NCBI Taxonomy" id="5580"/>
    <lineage>
        <taxon>Eukaryota</taxon>
        <taxon>Fungi</taxon>
        <taxon>Dikarya</taxon>
        <taxon>Ascomycota</taxon>
        <taxon>Pezizomycotina</taxon>
        <taxon>Dothideomycetes</taxon>
        <taxon>Dothideomycetidae</taxon>
        <taxon>Dothideales</taxon>
        <taxon>Saccotheciaceae</taxon>
        <taxon>Aureobasidium</taxon>
    </lineage>
</organism>
<evidence type="ECO:0000313" key="9">
    <source>
        <dbReference type="EMBL" id="KAK6004209.1"/>
    </source>
</evidence>
<dbReference type="Proteomes" id="UP001341245">
    <property type="component" value="Unassembled WGS sequence"/>
</dbReference>
<sequence>MAEQKESTVYASSKTSSDINRVTAVDSNNDTEKQVANTQQSSDTTDPNIVSWDGEDDPQNPMNWTSKAKVINCGAIIFLTLLTPLASSMFAPGVPDVLREFKETSVTLAAFVVSVFLLGFAVGPLIISPLSEIYGRRPVYIICNVGFIIFTVACAVAHSMPQLILFRFFAGCFGVCPVTLGGASIADMIPQEKRGGAMALYAMGPLLGPVIGPVAGAYLASAEGWRWVFWLITIAYGAATILHFFVCKETYAPTLLQSKTKKLQKETNNNELRSKLDDGLPARERMSRALIRPFKMLFFSPIVLLTSFYVAVVYGILYLLFTTFTFVFEENYHFSSSNVGLSYIASGIGMFVGLILTGSSSDRILKRLTAANNGKAKPEFRLPPLMVLGIFMPIGLFIYGWTAQNHVQWAVPMLGTLFFGIGLISCMICIQTYLIDTFTRHAASAIAANTLLRSILGGLLPLAGLDMYDALGLGWGNSLIGFVALALLPIPVAFYFYGEKIRTRFPVKL</sequence>
<dbReference type="InterPro" id="IPR020846">
    <property type="entry name" value="MFS_dom"/>
</dbReference>
<keyword evidence="10" id="KW-1185">Reference proteome</keyword>
<feature type="transmembrane region" description="Helical" evidence="7">
    <location>
        <begin position="139"/>
        <end position="158"/>
    </location>
</feature>
<dbReference type="Pfam" id="PF07690">
    <property type="entry name" value="MFS_1"/>
    <property type="match status" value="1"/>
</dbReference>
<gene>
    <name evidence="9" type="ORF">QM012_009059</name>
</gene>
<feature type="domain" description="Major facilitator superfamily (MFS) profile" evidence="8">
    <location>
        <begin position="72"/>
        <end position="501"/>
    </location>
</feature>
<dbReference type="PROSITE" id="PS50850">
    <property type="entry name" value="MFS"/>
    <property type="match status" value="1"/>
</dbReference>
<reference evidence="9 10" key="1">
    <citation type="submission" date="2023-11" db="EMBL/GenBank/DDBJ databases">
        <title>Draft genome sequence and annotation of the polyextremotolerant black yeast-like fungus Aureobasidium pullulans NRRL 62042.</title>
        <authorList>
            <person name="Dielentheis-Frenken M.R.E."/>
            <person name="Wibberg D."/>
            <person name="Blank L.M."/>
            <person name="Tiso T."/>
        </authorList>
    </citation>
    <scope>NUCLEOTIDE SEQUENCE [LARGE SCALE GENOMIC DNA]</scope>
    <source>
        <strain evidence="9 10">NRRL 62042</strain>
    </source>
</reference>
<evidence type="ECO:0000313" key="10">
    <source>
        <dbReference type="Proteomes" id="UP001341245"/>
    </source>
</evidence>
<evidence type="ECO:0000256" key="3">
    <source>
        <dbReference type="ARBA" id="ARBA00022692"/>
    </source>
</evidence>
<feature type="transmembrane region" description="Helical" evidence="7">
    <location>
        <begin position="341"/>
        <end position="359"/>
    </location>
</feature>
<feature type="region of interest" description="Disordered" evidence="6">
    <location>
        <begin position="1"/>
        <end position="58"/>
    </location>
</feature>
<feature type="transmembrane region" description="Helical" evidence="7">
    <location>
        <begin position="227"/>
        <end position="246"/>
    </location>
</feature>
<dbReference type="CDD" id="cd17323">
    <property type="entry name" value="MFS_Tpo1_MDR_like"/>
    <property type="match status" value="1"/>
</dbReference>
<comment type="similarity">
    <text evidence="2">Belongs to the major facilitator superfamily.</text>
</comment>